<dbReference type="GO" id="GO:0006325">
    <property type="term" value="P:chromatin organization"/>
    <property type="evidence" value="ECO:0007669"/>
    <property type="project" value="UniProtKB-UniRule"/>
</dbReference>
<keyword evidence="1" id="KW-0539">Nucleus</keyword>
<dbReference type="Pfam" id="PF12165">
    <property type="entry name" value="Alfin"/>
    <property type="match status" value="1"/>
</dbReference>
<organism evidence="3 4">
    <name type="scientific">Asparagus officinalis</name>
    <name type="common">Garden asparagus</name>
    <dbReference type="NCBI Taxonomy" id="4686"/>
    <lineage>
        <taxon>Eukaryota</taxon>
        <taxon>Viridiplantae</taxon>
        <taxon>Streptophyta</taxon>
        <taxon>Embryophyta</taxon>
        <taxon>Tracheophyta</taxon>
        <taxon>Spermatophyta</taxon>
        <taxon>Magnoliopsida</taxon>
        <taxon>Liliopsida</taxon>
        <taxon>Asparagales</taxon>
        <taxon>Asparagaceae</taxon>
        <taxon>Asparagoideae</taxon>
        <taxon>Asparagus</taxon>
    </lineage>
</organism>
<dbReference type="GO" id="GO:0008270">
    <property type="term" value="F:zinc ion binding"/>
    <property type="evidence" value="ECO:0007669"/>
    <property type="project" value="UniProtKB-KW"/>
</dbReference>
<evidence type="ECO:0000259" key="2">
    <source>
        <dbReference type="Pfam" id="PF12165"/>
    </source>
</evidence>
<comment type="subcellular location">
    <subcellularLocation>
        <location evidence="1">Nucleus</location>
    </subcellularLocation>
</comment>
<dbReference type="PANTHER" id="PTHR12321">
    <property type="entry name" value="CPG BINDING PROTEIN"/>
    <property type="match status" value="1"/>
</dbReference>
<keyword evidence="4" id="KW-1185">Reference proteome</keyword>
<comment type="function">
    <text evidence="1">Histone-binding component that specifically recognizes H3 tails trimethylated on 'Lys-4' (H3K4me3), which mark transcription start sites of virtually all active genes.</text>
</comment>
<dbReference type="GO" id="GO:0000976">
    <property type="term" value="F:transcription cis-regulatory region binding"/>
    <property type="evidence" value="ECO:0007669"/>
    <property type="project" value="TreeGrafter"/>
</dbReference>
<dbReference type="GO" id="GO:0006355">
    <property type="term" value="P:regulation of DNA-templated transcription"/>
    <property type="evidence" value="ECO:0007669"/>
    <property type="project" value="UniProtKB-UniRule"/>
</dbReference>
<dbReference type="Gramene" id="ONK77801">
    <property type="protein sequence ID" value="ONK77801"/>
    <property type="gene ID" value="A4U43_C02F10840"/>
</dbReference>
<comment type="subunit">
    <text evidence="1">Interacts with H3K4me3 and to a lesser extent with H3K4me2.</text>
</comment>
<evidence type="ECO:0000256" key="1">
    <source>
        <dbReference type="RuleBase" id="RU369089"/>
    </source>
</evidence>
<dbReference type="GO" id="GO:0003712">
    <property type="term" value="F:transcription coregulator activity"/>
    <property type="evidence" value="ECO:0007669"/>
    <property type="project" value="TreeGrafter"/>
</dbReference>
<comment type="domain">
    <text evidence="1">The PHD-type zinc finger mediates the binding to H3K4me3.</text>
</comment>
<protein>
    <recommendedName>
        <fullName evidence="1">PHD finger protein ALFIN-LIKE</fullName>
    </recommendedName>
</protein>
<evidence type="ECO:0000313" key="4">
    <source>
        <dbReference type="Proteomes" id="UP000243459"/>
    </source>
</evidence>
<keyword evidence="1" id="KW-0804">Transcription</keyword>
<proteinExistence type="inferred from homology"/>
<dbReference type="InterPro" id="IPR021998">
    <property type="entry name" value="Alfin_N"/>
</dbReference>
<gene>
    <name evidence="3" type="ORF">A4U43_C02F10840</name>
</gene>
<dbReference type="AlphaFoldDB" id="A0A5P1FM99"/>
<name>A0A5P1FM99_ASPOF</name>
<reference evidence="4" key="1">
    <citation type="journal article" date="2017" name="Nat. Commun.">
        <title>The asparagus genome sheds light on the origin and evolution of a young Y chromosome.</title>
        <authorList>
            <person name="Harkess A."/>
            <person name="Zhou J."/>
            <person name="Xu C."/>
            <person name="Bowers J.E."/>
            <person name="Van der Hulst R."/>
            <person name="Ayyampalayam S."/>
            <person name="Mercati F."/>
            <person name="Riccardi P."/>
            <person name="McKain M.R."/>
            <person name="Kakrana A."/>
            <person name="Tang H."/>
            <person name="Ray J."/>
            <person name="Groenendijk J."/>
            <person name="Arikit S."/>
            <person name="Mathioni S.M."/>
            <person name="Nakano M."/>
            <person name="Shan H."/>
            <person name="Telgmann-Rauber A."/>
            <person name="Kanno A."/>
            <person name="Yue Z."/>
            <person name="Chen H."/>
            <person name="Li W."/>
            <person name="Chen Y."/>
            <person name="Xu X."/>
            <person name="Zhang Y."/>
            <person name="Luo S."/>
            <person name="Chen H."/>
            <person name="Gao J."/>
            <person name="Mao Z."/>
            <person name="Pires J.C."/>
            <person name="Luo M."/>
            <person name="Kudrna D."/>
            <person name="Wing R.A."/>
            <person name="Meyers B.C."/>
            <person name="Yi K."/>
            <person name="Kong H."/>
            <person name="Lavrijsen P."/>
            <person name="Sunseri F."/>
            <person name="Falavigna A."/>
            <person name="Ye Y."/>
            <person name="Leebens-Mack J.H."/>
            <person name="Chen G."/>
        </authorList>
    </citation>
    <scope>NUCLEOTIDE SEQUENCE [LARGE SCALE GENOMIC DNA]</scope>
    <source>
        <strain evidence="4">cv. DH0086</strain>
    </source>
</reference>
<keyword evidence="1" id="KW-0805">Transcription regulation</keyword>
<dbReference type="InterPro" id="IPR045104">
    <property type="entry name" value="Alfin"/>
</dbReference>
<keyword evidence="1" id="KW-0156">Chromatin regulator</keyword>
<accession>A0A5P1FM99</accession>
<keyword evidence="1" id="KW-0863">Zinc-finger</keyword>
<feature type="domain" description="Alfin N-terminal" evidence="2">
    <location>
        <begin position="12"/>
        <end position="108"/>
    </location>
</feature>
<dbReference type="GO" id="GO:0042393">
    <property type="term" value="F:histone binding"/>
    <property type="evidence" value="ECO:0007669"/>
    <property type="project" value="UniProtKB-UniRule"/>
</dbReference>
<keyword evidence="1" id="KW-0479">Metal-binding</keyword>
<dbReference type="EMBL" id="CM007382">
    <property type="protein sequence ID" value="ONK77801.1"/>
    <property type="molecule type" value="Genomic_DNA"/>
</dbReference>
<comment type="similarity">
    <text evidence="1">Belongs to the Alfin family.</text>
</comment>
<dbReference type="PANTHER" id="PTHR12321:SF98">
    <property type="entry name" value="PHD FINGER PROTEIN ALFIN-LIKE 5"/>
    <property type="match status" value="1"/>
</dbReference>
<sequence>MEARGVDFRPCTLEDIFRDYKGRWTALVKALTIEEANLCLYGYPDERWELSLPSEELPTDLTEPCLGINFARDGMDPDEWISLVSVHSDSWLLAVAFYNAACCGFNRERSVQYMIPADMDSNFSYFCNGEPPNEWKTNFEFALST</sequence>
<evidence type="ECO:0000313" key="3">
    <source>
        <dbReference type="EMBL" id="ONK77801.1"/>
    </source>
</evidence>
<dbReference type="GO" id="GO:0005634">
    <property type="term" value="C:nucleus"/>
    <property type="evidence" value="ECO:0007669"/>
    <property type="project" value="UniProtKB-SubCell"/>
</dbReference>
<dbReference type="Proteomes" id="UP000243459">
    <property type="component" value="Chromosome 2"/>
</dbReference>
<keyword evidence="1" id="KW-0862">Zinc</keyword>